<keyword evidence="3" id="KW-0812">Transmembrane</keyword>
<keyword evidence="5" id="KW-0645">Protease</keyword>
<dbReference type="GO" id="GO:0008233">
    <property type="term" value="F:peptidase activity"/>
    <property type="evidence" value="ECO:0007669"/>
    <property type="project" value="UniProtKB-KW"/>
</dbReference>
<evidence type="ECO:0000256" key="3">
    <source>
        <dbReference type="RuleBase" id="RU364113"/>
    </source>
</evidence>
<keyword evidence="6" id="KW-1185">Reference proteome</keyword>
<name>A0AAE5AHS4_9RICK</name>
<comment type="subunit">
    <text evidence="3">HflC and HflK may interact to form a multimeric complex.</text>
</comment>
<dbReference type="CDD" id="cd03404">
    <property type="entry name" value="SPFH_HflK"/>
    <property type="match status" value="1"/>
</dbReference>
<comment type="subcellular location">
    <subcellularLocation>
        <location evidence="1">Membrane</location>
        <topology evidence="1">Single-pass membrane protein</topology>
    </subcellularLocation>
</comment>
<evidence type="ECO:0000313" key="5">
    <source>
        <dbReference type="EMBL" id="MDZ5761326.1"/>
    </source>
</evidence>
<keyword evidence="3" id="KW-0472">Membrane</keyword>
<comment type="caution">
    <text evidence="5">The sequence shown here is derived from an EMBL/GenBank/DDBJ whole genome shotgun (WGS) entry which is preliminary data.</text>
</comment>
<accession>A0AAE5AHS4</accession>
<dbReference type="Gene3D" id="3.30.479.30">
    <property type="entry name" value="Band 7 domain"/>
    <property type="match status" value="1"/>
</dbReference>
<dbReference type="EMBL" id="JARGYU010000002">
    <property type="protein sequence ID" value="MDZ5761326.1"/>
    <property type="molecule type" value="Genomic_DNA"/>
</dbReference>
<evidence type="ECO:0000256" key="2">
    <source>
        <dbReference type="ARBA" id="ARBA00006971"/>
    </source>
</evidence>
<evidence type="ECO:0000259" key="4">
    <source>
        <dbReference type="SMART" id="SM00244"/>
    </source>
</evidence>
<dbReference type="InterPro" id="IPR010201">
    <property type="entry name" value="HflK"/>
</dbReference>
<organism evidence="5 6">
    <name type="scientific">Lyticum sinuosum</name>
    <dbReference type="NCBI Taxonomy" id="1332059"/>
    <lineage>
        <taxon>Bacteria</taxon>
        <taxon>Pseudomonadati</taxon>
        <taxon>Pseudomonadota</taxon>
        <taxon>Alphaproteobacteria</taxon>
        <taxon>Rickettsiales</taxon>
        <taxon>Lyticum</taxon>
    </lineage>
</organism>
<keyword evidence="5" id="KW-0378">Hydrolase</keyword>
<proteinExistence type="inferred from homology"/>
<sequence length="469" mass="53881">MIILDTINTLKKIFYPEKKVDTDFNIENPWAEKNTTNNNDNNESKSFNNDKKNFWNIFPEKDKKNNNIKYIKIIVVGLIIGWLSTGFYTVNPDEQGVVLLLGKYNRTSTSGLNWKLPDPIETIEKVSVTRMQKESIGLKQGTNISSYNKYLNSKSKVEQKLVSLKKLIPNLDDNNSVQSKFSSSNNEQNDFYNENDSDLGISQDEINNSIIEESQMLTGDENIVDMHFYVQWRIKDAKDYLFNIRDSYGENTVRFSAESAMREVVGTTKLYDVLSEKRQKVEESAKKILQNILDKYKAGIEVHSLGILYSYVPPEVRNAYRDIQSAKADKERFINQATAYRNSVIPRTKAEAQAKIEEANSYKIAKIDEAIGNIMRYNAMYKEFKKNPDIIKNNLYIESMENFYGNIKNKIISQSSSNNPHNLTPIVPLLLNQKDIGFEISNNDNIKTSTLLSEKNDVSDHKKVNNNQS</sequence>
<dbReference type="PANTHER" id="PTHR42911:SF2">
    <property type="entry name" value="PROHIBITIN FAMILY PROTEIN"/>
    <property type="match status" value="1"/>
</dbReference>
<dbReference type="SUPFAM" id="SSF117892">
    <property type="entry name" value="Band 7/SPFH domain"/>
    <property type="match status" value="1"/>
</dbReference>
<comment type="function">
    <text evidence="3">HflC and HflK could encode or regulate a protease.</text>
</comment>
<dbReference type="Pfam" id="PF01145">
    <property type="entry name" value="Band_7"/>
    <property type="match status" value="1"/>
</dbReference>
<gene>
    <name evidence="5" type="ORF">Lyticum_00497</name>
</gene>
<dbReference type="RefSeq" id="WP_322498755.1">
    <property type="nucleotide sequence ID" value="NZ_JARGYU010000002.1"/>
</dbReference>
<dbReference type="NCBIfam" id="TIGR01933">
    <property type="entry name" value="hflK"/>
    <property type="match status" value="1"/>
</dbReference>
<dbReference type="SMART" id="SM00244">
    <property type="entry name" value="PHB"/>
    <property type="match status" value="1"/>
</dbReference>
<dbReference type="GO" id="GO:0016020">
    <property type="term" value="C:membrane"/>
    <property type="evidence" value="ECO:0007669"/>
    <property type="project" value="UniProtKB-SubCell"/>
</dbReference>
<dbReference type="InterPro" id="IPR036013">
    <property type="entry name" value="Band_7/SPFH_dom_sf"/>
</dbReference>
<dbReference type="AlphaFoldDB" id="A0AAE5AHS4"/>
<evidence type="ECO:0000313" key="6">
    <source>
        <dbReference type="Proteomes" id="UP001289135"/>
    </source>
</evidence>
<protein>
    <recommendedName>
        <fullName evidence="3">Protein HflK</fullName>
    </recommendedName>
</protein>
<feature type="transmembrane region" description="Helical" evidence="3">
    <location>
        <begin position="70"/>
        <end position="90"/>
    </location>
</feature>
<feature type="domain" description="Band 7" evidence="4">
    <location>
        <begin position="85"/>
        <end position="324"/>
    </location>
</feature>
<dbReference type="Proteomes" id="UP001289135">
    <property type="component" value="Unassembled WGS sequence"/>
</dbReference>
<evidence type="ECO:0000256" key="1">
    <source>
        <dbReference type="ARBA" id="ARBA00004167"/>
    </source>
</evidence>
<dbReference type="GO" id="GO:0006508">
    <property type="term" value="P:proteolysis"/>
    <property type="evidence" value="ECO:0007669"/>
    <property type="project" value="UniProtKB-KW"/>
</dbReference>
<dbReference type="PANTHER" id="PTHR42911">
    <property type="entry name" value="MODULATOR OF FTSH PROTEASE HFLC"/>
    <property type="match status" value="1"/>
</dbReference>
<comment type="similarity">
    <text evidence="2 3">Belongs to the band 7/mec-2 family. HflK subfamily.</text>
</comment>
<keyword evidence="3" id="KW-1133">Transmembrane helix</keyword>
<dbReference type="InterPro" id="IPR001107">
    <property type="entry name" value="Band_7"/>
</dbReference>
<reference evidence="5" key="1">
    <citation type="submission" date="2023-02" db="EMBL/GenBank/DDBJ databases">
        <title>Host association and intracellularity evolved multiple times independently in the Rickettsiales.</title>
        <authorList>
            <person name="Castelli M."/>
            <person name="Nardi T."/>
            <person name="Gammuto L."/>
            <person name="Bellinzona G."/>
            <person name="Sabaneyeva E."/>
            <person name="Potekhin A."/>
            <person name="Serra V."/>
            <person name="Petroni G."/>
            <person name="Sassera D."/>
        </authorList>
    </citation>
    <scope>NUCLEOTIDE SEQUENCE</scope>
    <source>
        <strain evidence="5">USBL-36I1</strain>
    </source>
</reference>